<keyword evidence="4" id="KW-1185">Reference proteome</keyword>
<keyword evidence="1" id="KW-0238">DNA-binding</keyword>
<dbReference type="Proteomes" id="UP001176429">
    <property type="component" value="Unassembled WGS sequence"/>
</dbReference>
<dbReference type="InterPro" id="IPR011010">
    <property type="entry name" value="DNA_brk_join_enz"/>
</dbReference>
<evidence type="ECO:0000256" key="2">
    <source>
        <dbReference type="ARBA" id="ARBA00023172"/>
    </source>
</evidence>
<evidence type="ECO:0000313" key="4">
    <source>
        <dbReference type="Proteomes" id="UP001176429"/>
    </source>
</evidence>
<proteinExistence type="predicted"/>
<dbReference type="Gene3D" id="1.10.443.10">
    <property type="entry name" value="Intergrase catalytic core"/>
    <property type="match status" value="1"/>
</dbReference>
<dbReference type="InterPro" id="IPR010998">
    <property type="entry name" value="Integrase_recombinase_N"/>
</dbReference>
<organism evidence="3 4">
    <name type="scientific">Hymenobacter aranciens</name>
    <dbReference type="NCBI Taxonomy" id="3063996"/>
    <lineage>
        <taxon>Bacteria</taxon>
        <taxon>Pseudomonadati</taxon>
        <taxon>Bacteroidota</taxon>
        <taxon>Cytophagia</taxon>
        <taxon>Cytophagales</taxon>
        <taxon>Hymenobacteraceae</taxon>
        <taxon>Hymenobacter</taxon>
    </lineage>
</organism>
<evidence type="ECO:0000256" key="1">
    <source>
        <dbReference type="ARBA" id="ARBA00023125"/>
    </source>
</evidence>
<dbReference type="RefSeq" id="WP_305007372.1">
    <property type="nucleotide sequence ID" value="NZ_JAUQSY010000009.1"/>
</dbReference>
<dbReference type="InterPro" id="IPR013762">
    <property type="entry name" value="Integrase-like_cat_sf"/>
</dbReference>
<name>A0ABT9BCP4_9BACT</name>
<reference evidence="3" key="1">
    <citation type="submission" date="2023-07" db="EMBL/GenBank/DDBJ databases">
        <authorList>
            <person name="Kim M.K."/>
        </authorList>
    </citation>
    <scope>NUCLEOTIDE SEQUENCE</scope>
    <source>
        <strain evidence="3">ASUV-10-1</strain>
    </source>
</reference>
<evidence type="ECO:0000313" key="3">
    <source>
        <dbReference type="EMBL" id="MDO7876036.1"/>
    </source>
</evidence>
<accession>A0ABT9BCP4</accession>
<sequence>MEVTRQLLTDRAGKTGLCRIQLTFCWDGQRLRLSSGQKCLPRDWDAKRELLKARPGTYSDTINPVLEHYADAATAAYHASVVAGEPLGKEAMEAEIRRRFLELSRAEAGLPPIPAPPPPPPPTFSEYYDRWLGEQSRSVNLRTGQRLSKTYLDSLANTRAVLQGFAAHTGHELTLAGMDARFYQAFQEYFFQVRGQGLNTFGKHMRALKTFLGWCESNDIAVNSKFHKFQAPDEPTGTDALTQAELLAIAGLDVYTDAGRALVRRHFEAIDEAAAEQPRRRGQRRSQVDEYRILERLRALERARDKFLQCAYLALRISDANRMAPRHIDRAHHLVRLKAGKTQLPCVIPFIDDDVFRPVALIEKYRALQLPTCLPVGLHLEEYLPMVAELVGLTRIALTSKVGRKTFVTLKLAQGVPRTTVMQATGHKTEKSFNRYAGIDEAELVENYRKTARKVKGESPGAAAA</sequence>
<comment type="caution">
    <text evidence="3">The sequence shown here is derived from an EMBL/GenBank/DDBJ whole genome shotgun (WGS) entry which is preliminary data.</text>
</comment>
<keyword evidence="2" id="KW-0233">DNA recombination</keyword>
<dbReference type="SUPFAM" id="SSF56349">
    <property type="entry name" value="DNA breaking-rejoining enzymes"/>
    <property type="match status" value="2"/>
</dbReference>
<dbReference type="EMBL" id="JAUQSY010000009">
    <property type="protein sequence ID" value="MDO7876036.1"/>
    <property type="molecule type" value="Genomic_DNA"/>
</dbReference>
<gene>
    <name evidence="3" type="ORF">Q5H93_14930</name>
</gene>
<dbReference type="Gene3D" id="1.10.150.130">
    <property type="match status" value="1"/>
</dbReference>
<protein>
    <submittedName>
        <fullName evidence="3">Phage integrase SAM-like domain-containing protein</fullName>
    </submittedName>
</protein>